<proteinExistence type="predicted"/>
<dbReference type="Pfam" id="PF00010">
    <property type="entry name" value="HLH"/>
    <property type="match status" value="1"/>
</dbReference>
<keyword evidence="4" id="KW-1185">Reference proteome</keyword>
<sequence length="283" mass="31224">MVGMDSEWSSLLWDEKTSCSQVHEDIIDQSSFDSEGHCMLQTVPLLDYTSDHSLFSTTSSPSWYTTPDQPLFDHSNFPSSTGPLPGWTDSELQPEGYWDSTESSSAHTSDADLAKTLDGKILPAMKPPPPTPVSDRLAMSPALAQSYESEDSQSLSKNISSATGTAISPNSAATRRPGILRRHGTFPPAHSRHVFERHKDAPSSRIPHNAVERKYREGLNAALKRLRRAVPTLPQERQGEKIGTPRLSKSMIIAGAIEYIERLESEKRLALTSYQTSIGSRKC</sequence>
<dbReference type="InterPro" id="IPR036638">
    <property type="entry name" value="HLH_DNA-bd_sf"/>
</dbReference>
<evidence type="ECO:0000256" key="1">
    <source>
        <dbReference type="SAM" id="MobiDB-lite"/>
    </source>
</evidence>
<dbReference type="PROSITE" id="PS50888">
    <property type="entry name" value="BHLH"/>
    <property type="match status" value="1"/>
</dbReference>
<feature type="compositionally biased region" description="Basic and acidic residues" evidence="1">
    <location>
        <begin position="193"/>
        <end position="202"/>
    </location>
</feature>
<dbReference type="Proteomes" id="UP000758155">
    <property type="component" value="Unassembled WGS sequence"/>
</dbReference>
<dbReference type="PANTHER" id="PTHR47336">
    <property type="entry name" value="TRANSCRIPTION FACTOR HMS1-RELATED"/>
    <property type="match status" value="1"/>
</dbReference>
<dbReference type="SUPFAM" id="SSF47459">
    <property type="entry name" value="HLH, helix-loop-helix DNA-binding domain"/>
    <property type="match status" value="1"/>
</dbReference>
<dbReference type="SMART" id="SM00353">
    <property type="entry name" value="HLH"/>
    <property type="match status" value="1"/>
</dbReference>
<gene>
    <name evidence="3" type="ORF">E8E12_011552</name>
</gene>
<reference evidence="3" key="1">
    <citation type="submission" date="2019-04" db="EMBL/GenBank/DDBJ databases">
        <title>Sequencing of skin fungus with MAO and IRED activity.</title>
        <authorList>
            <person name="Marsaioli A.J."/>
            <person name="Bonatto J.M.C."/>
            <person name="Reis Junior O."/>
        </authorList>
    </citation>
    <scope>NUCLEOTIDE SEQUENCE</scope>
    <source>
        <strain evidence="3">28M1</strain>
    </source>
</reference>
<dbReference type="OrthoDB" id="2133190at2759"/>
<name>A0A9P4WZB2_9PLEO</name>
<dbReference type="EMBL" id="SWKV01000003">
    <property type="protein sequence ID" value="KAF3047176.1"/>
    <property type="molecule type" value="Genomic_DNA"/>
</dbReference>
<feature type="region of interest" description="Disordered" evidence="1">
    <location>
        <begin position="144"/>
        <end position="205"/>
    </location>
</feature>
<feature type="compositionally biased region" description="Basic residues" evidence="1">
    <location>
        <begin position="178"/>
        <end position="192"/>
    </location>
</feature>
<dbReference type="PANTHER" id="PTHR47336:SF2">
    <property type="entry name" value="TRANSCRIPTION FACTOR HMS1-RELATED"/>
    <property type="match status" value="1"/>
</dbReference>
<evidence type="ECO:0000313" key="3">
    <source>
        <dbReference type="EMBL" id="KAF3047176.1"/>
    </source>
</evidence>
<protein>
    <recommendedName>
        <fullName evidence="2">BHLH domain-containing protein</fullName>
    </recommendedName>
</protein>
<dbReference type="InterPro" id="IPR011598">
    <property type="entry name" value="bHLH_dom"/>
</dbReference>
<evidence type="ECO:0000313" key="4">
    <source>
        <dbReference type="Proteomes" id="UP000758155"/>
    </source>
</evidence>
<dbReference type="CDD" id="cd11395">
    <property type="entry name" value="bHLHzip_SREBP_like"/>
    <property type="match status" value="1"/>
</dbReference>
<feature type="domain" description="BHLH" evidence="2">
    <location>
        <begin position="203"/>
        <end position="263"/>
    </location>
</feature>
<feature type="compositionally biased region" description="Polar residues" evidence="1">
    <location>
        <begin position="152"/>
        <end position="173"/>
    </location>
</feature>
<dbReference type="AlphaFoldDB" id="A0A9P4WZB2"/>
<evidence type="ECO:0000259" key="2">
    <source>
        <dbReference type="PROSITE" id="PS50888"/>
    </source>
</evidence>
<dbReference type="GO" id="GO:0046983">
    <property type="term" value="F:protein dimerization activity"/>
    <property type="evidence" value="ECO:0007669"/>
    <property type="project" value="InterPro"/>
</dbReference>
<organism evidence="3 4">
    <name type="scientific">Didymella heteroderae</name>
    <dbReference type="NCBI Taxonomy" id="1769908"/>
    <lineage>
        <taxon>Eukaryota</taxon>
        <taxon>Fungi</taxon>
        <taxon>Dikarya</taxon>
        <taxon>Ascomycota</taxon>
        <taxon>Pezizomycotina</taxon>
        <taxon>Dothideomycetes</taxon>
        <taxon>Pleosporomycetidae</taxon>
        <taxon>Pleosporales</taxon>
        <taxon>Pleosporineae</taxon>
        <taxon>Didymellaceae</taxon>
        <taxon>Didymella</taxon>
    </lineage>
</organism>
<dbReference type="Gene3D" id="4.10.280.10">
    <property type="entry name" value="Helix-loop-helix DNA-binding domain"/>
    <property type="match status" value="1"/>
</dbReference>
<comment type="caution">
    <text evidence="3">The sequence shown here is derived from an EMBL/GenBank/DDBJ whole genome shotgun (WGS) entry which is preliminary data.</text>
</comment>
<dbReference type="InterPro" id="IPR052099">
    <property type="entry name" value="Regulatory_TF_Diverse"/>
</dbReference>
<accession>A0A9P4WZB2</accession>
<feature type="region of interest" description="Disordered" evidence="1">
    <location>
        <begin position="74"/>
        <end position="109"/>
    </location>
</feature>